<evidence type="ECO:0000256" key="1">
    <source>
        <dbReference type="ARBA" id="ARBA00023125"/>
    </source>
</evidence>
<name>A0A1R1EFE4_9BACL</name>
<dbReference type="EMBL" id="MRTP01000010">
    <property type="protein sequence ID" value="OMF50538.1"/>
    <property type="molecule type" value="Genomic_DNA"/>
</dbReference>
<evidence type="ECO:0000313" key="4">
    <source>
        <dbReference type="EMBL" id="OMF50538.1"/>
    </source>
</evidence>
<dbReference type="SUPFAM" id="SSF46689">
    <property type="entry name" value="Homeodomain-like"/>
    <property type="match status" value="1"/>
</dbReference>
<dbReference type="InterPro" id="IPR001647">
    <property type="entry name" value="HTH_TetR"/>
</dbReference>
<dbReference type="RefSeq" id="WP_076173826.1">
    <property type="nucleotide sequence ID" value="NZ_MRTP01000010.1"/>
</dbReference>
<feature type="domain" description="HTH tetR-type" evidence="3">
    <location>
        <begin position="4"/>
        <end position="64"/>
    </location>
</feature>
<protein>
    <submittedName>
        <fullName evidence="4">TetR family transcriptional regulator</fullName>
    </submittedName>
</protein>
<organism evidence="4 5">
    <name type="scientific">Paenibacillus rhizosphaerae</name>
    <dbReference type="NCBI Taxonomy" id="297318"/>
    <lineage>
        <taxon>Bacteria</taxon>
        <taxon>Bacillati</taxon>
        <taxon>Bacillota</taxon>
        <taxon>Bacilli</taxon>
        <taxon>Bacillales</taxon>
        <taxon>Paenibacillaceae</taxon>
        <taxon>Paenibacillus</taxon>
    </lineage>
</organism>
<proteinExistence type="predicted"/>
<accession>A0A1R1EFE4</accession>
<dbReference type="InterPro" id="IPR009057">
    <property type="entry name" value="Homeodomain-like_sf"/>
</dbReference>
<comment type="caution">
    <text evidence="4">The sequence shown here is derived from an EMBL/GenBank/DDBJ whole genome shotgun (WGS) entry which is preliminary data.</text>
</comment>
<evidence type="ECO:0000259" key="3">
    <source>
        <dbReference type="PROSITE" id="PS50977"/>
    </source>
</evidence>
<keyword evidence="1 2" id="KW-0238">DNA-binding</keyword>
<sequence length="213" mass="25388">MKKIENKNLFLDKIKPVLRKSKFSTINMDDMARHMDISKVTLYKYFSSKDEIIEMFVDHCIAFLQNADVQLQDEELSWGKRFHMLYIQSLQCVLYMPDILLEDLKSVYPVLYDRLSTAELERHRNLRRFYEAGVEKNVFHPVNSTLSVVQDDLMLRQMVEPSFAVRHDFSLKQALFEFYKMKKYQLFVPDMLGSVDDDEMEELLLQTIQKISY</sequence>
<feature type="DNA-binding region" description="H-T-H motif" evidence="2">
    <location>
        <begin position="27"/>
        <end position="46"/>
    </location>
</feature>
<gene>
    <name evidence="4" type="ORF">BK138_26385</name>
</gene>
<dbReference type="AlphaFoldDB" id="A0A1R1EFE4"/>
<dbReference type="Pfam" id="PF00440">
    <property type="entry name" value="TetR_N"/>
    <property type="match status" value="1"/>
</dbReference>
<dbReference type="STRING" id="297318.BK138_26385"/>
<evidence type="ECO:0000256" key="2">
    <source>
        <dbReference type="PROSITE-ProRule" id="PRU00335"/>
    </source>
</evidence>
<dbReference type="GO" id="GO:0003677">
    <property type="term" value="F:DNA binding"/>
    <property type="evidence" value="ECO:0007669"/>
    <property type="project" value="UniProtKB-UniRule"/>
</dbReference>
<evidence type="ECO:0000313" key="5">
    <source>
        <dbReference type="Proteomes" id="UP000187172"/>
    </source>
</evidence>
<keyword evidence="5" id="KW-1185">Reference proteome</keyword>
<reference evidence="4 5" key="1">
    <citation type="submission" date="2016-11" db="EMBL/GenBank/DDBJ databases">
        <title>Paenibacillus species isolates.</title>
        <authorList>
            <person name="Beno S.M."/>
        </authorList>
    </citation>
    <scope>NUCLEOTIDE SEQUENCE [LARGE SCALE GENOMIC DNA]</scope>
    <source>
        <strain evidence="4 5">FSL R5-0378</strain>
    </source>
</reference>
<dbReference type="Proteomes" id="UP000187172">
    <property type="component" value="Unassembled WGS sequence"/>
</dbReference>
<dbReference type="PROSITE" id="PS50977">
    <property type="entry name" value="HTH_TETR_2"/>
    <property type="match status" value="1"/>
</dbReference>
<dbReference type="Gene3D" id="1.10.357.10">
    <property type="entry name" value="Tetracycline Repressor, domain 2"/>
    <property type="match status" value="1"/>
</dbReference>